<evidence type="ECO:0000313" key="2">
    <source>
        <dbReference type="EMBL" id="VGM47015.1"/>
    </source>
</evidence>
<feature type="transmembrane region" description="Helical" evidence="1">
    <location>
        <begin position="237"/>
        <end position="258"/>
    </location>
</feature>
<protein>
    <submittedName>
        <fullName evidence="2">Uncharacterized protein</fullName>
    </submittedName>
</protein>
<proteinExistence type="predicted"/>
<gene>
    <name evidence="2" type="ORF">SAMEA4873560_03697</name>
</gene>
<keyword evidence="1" id="KW-1133">Transmembrane helix</keyword>
<reference evidence="2" key="1">
    <citation type="submission" date="2019-03" db="EMBL/GenBank/DDBJ databases">
        <authorList>
            <consortium name="Pathogen Informatics"/>
        </authorList>
    </citation>
    <scope>NUCLEOTIDE SEQUENCE</scope>
    <source>
        <strain evidence="2">5012STDY7626359</strain>
    </source>
</reference>
<keyword evidence="1" id="KW-0812">Transmembrane</keyword>
<dbReference type="RefSeq" id="WP_032431700.1">
    <property type="nucleotide sequence ID" value="NZ_CAAGWA010000001.1"/>
</dbReference>
<organism evidence="2">
    <name type="scientific">Klebsiella pneumoniae</name>
    <dbReference type="NCBI Taxonomy" id="573"/>
    <lineage>
        <taxon>Bacteria</taxon>
        <taxon>Pseudomonadati</taxon>
        <taxon>Pseudomonadota</taxon>
        <taxon>Gammaproteobacteria</taxon>
        <taxon>Enterobacterales</taxon>
        <taxon>Enterobacteriaceae</taxon>
        <taxon>Klebsiella/Raoultella group</taxon>
        <taxon>Klebsiella</taxon>
        <taxon>Klebsiella pneumoniae complex</taxon>
    </lineage>
</organism>
<evidence type="ECO:0000256" key="1">
    <source>
        <dbReference type="SAM" id="Phobius"/>
    </source>
</evidence>
<name>A0A486V9J5_KLEPN</name>
<dbReference type="EMBL" id="CAAHDF010000008">
    <property type="protein sequence ID" value="VGM47015.1"/>
    <property type="molecule type" value="Genomic_DNA"/>
</dbReference>
<accession>A0A486V9J5</accession>
<dbReference type="AlphaFoldDB" id="A0A486V9J5"/>
<keyword evidence="1" id="KW-0472">Membrane</keyword>
<sequence>MQDEINIKNELERLANLLNETPIKKKKDSEYISLIDKTVFKIKESLNNINHETIKDIVSRINDGHLIYILSRDFFKPASDRNNFLIQFISTAIILKTIEHLYYKKSVYGARLNDYFGVQLVSKFMASTNKTSKKNKHNPLDDLYLEKTNNSKSIKLNIINELNNKLAYQNADNERLKEQTDLLRTQLYELTSSYEKIQHQLNDKFKEEVKNTLGEFVSDAIKELRDNEKKYNYRSRLWLTGGSIISTLIVLTACYLVFSMNAYMDLNFNRVLSWPTLLYYIGKGLVVLSSLTALAFYCFKQSNAYVHESLKQGERVHAIRFGELCLNLYGNKIDENQIKTVFEDWNINSSTAFLKLGKNETLDIPNNISNIIKSTIESVGKK</sequence>
<feature type="transmembrane region" description="Helical" evidence="1">
    <location>
        <begin position="278"/>
        <end position="299"/>
    </location>
</feature>